<keyword evidence="14" id="KW-0333">Golgi apparatus</keyword>
<keyword evidence="12" id="KW-0256">Endoplasmic reticulum</keyword>
<dbReference type="GO" id="GO:0004180">
    <property type="term" value="F:carboxypeptidase activity"/>
    <property type="evidence" value="ECO:0007669"/>
    <property type="project" value="UniProtKB-KW"/>
</dbReference>
<keyword evidence="24" id="KW-1185">Reference proteome</keyword>
<evidence type="ECO:0000256" key="6">
    <source>
        <dbReference type="ARBA" id="ARBA00022525"/>
    </source>
</evidence>
<dbReference type="Gene3D" id="3.40.630.10">
    <property type="entry name" value="Zn peptidases"/>
    <property type="match status" value="1"/>
</dbReference>
<evidence type="ECO:0000256" key="19">
    <source>
        <dbReference type="ARBA" id="ARBA00025833"/>
    </source>
</evidence>
<evidence type="ECO:0000256" key="9">
    <source>
        <dbReference type="ARBA" id="ARBA00022723"/>
    </source>
</evidence>
<keyword evidence="16" id="KW-0865">Zymogen</keyword>
<proteinExistence type="predicted"/>
<evidence type="ECO:0000256" key="11">
    <source>
        <dbReference type="ARBA" id="ARBA00022801"/>
    </source>
</evidence>
<protein>
    <recommendedName>
        <fullName evidence="5">Carboxypeptidase Q</fullName>
    </recommendedName>
    <alternativeName>
        <fullName evidence="20">Plasma glutamate carboxypeptidase</fullName>
    </alternativeName>
</protein>
<evidence type="ECO:0000259" key="22">
    <source>
        <dbReference type="Pfam" id="PF04389"/>
    </source>
</evidence>
<evidence type="ECO:0000256" key="18">
    <source>
        <dbReference type="ARBA" id="ARBA00023228"/>
    </source>
</evidence>
<evidence type="ECO:0000313" key="24">
    <source>
        <dbReference type="Proteomes" id="UP000501568"/>
    </source>
</evidence>
<reference evidence="23 24" key="1">
    <citation type="submission" date="2020-02" db="EMBL/GenBank/DDBJ databases">
        <authorList>
            <person name="Zheng R.K."/>
            <person name="Sun C.M."/>
        </authorList>
    </citation>
    <scope>NUCLEOTIDE SEQUENCE [LARGE SCALE GENOMIC DNA]</scope>
    <source>
        <strain evidence="24">zrk23</strain>
    </source>
</reference>
<keyword evidence="10 21" id="KW-0732">Signal</keyword>
<feature type="chain" id="PRO_5026328147" description="Carboxypeptidase Q" evidence="21">
    <location>
        <begin position="22"/>
        <end position="463"/>
    </location>
</feature>
<dbReference type="PANTHER" id="PTHR12053:SF3">
    <property type="entry name" value="CARBOXYPEPTIDASE Q"/>
    <property type="match status" value="1"/>
</dbReference>
<dbReference type="EMBL" id="CP049109">
    <property type="protein sequence ID" value="QIG80009.1"/>
    <property type="molecule type" value="Genomic_DNA"/>
</dbReference>
<evidence type="ECO:0000256" key="20">
    <source>
        <dbReference type="ARBA" id="ARBA00033328"/>
    </source>
</evidence>
<evidence type="ECO:0000256" key="7">
    <source>
        <dbReference type="ARBA" id="ARBA00022645"/>
    </source>
</evidence>
<evidence type="ECO:0000256" key="2">
    <source>
        <dbReference type="ARBA" id="ARBA00004371"/>
    </source>
</evidence>
<dbReference type="GO" id="GO:0070573">
    <property type="term" value="F:metallodipeptidase activity"/>
    <property type="evidence" value="ECO:0007669"/>
    <property type="project" value="InterPro"/>
</dbReference>
<keyword evidence="11 23" id="KW-0378">Hydrolase</keyword>
<evidence type="ECO:0000256" key="13">
    <source>
        <dbReference type="ARBA" id="ARBA00022833"/>
    </source>
</evidence>
<dbReference type="GO" id="GO:0005764">
    <property type="term" value="C:lysosome"/>
    <property type="evidence" value="ECO:0007669"/>
    <property type="project" value="UniProtKB-SubCell"/>
</dbReference>
<dbReference type="GO" id="GO:0006508">
    <property type="term" value="P:proteolysis"/>
    <property type="evidence" value="ECO:0007669"/>
    <property type="project" value="UniProtKB-KW"/>
</dbReference>
<dbReference type="PANTHER" id="PTHR12053">
    <property type="entry name" value="PROTEASE FAMILY M28 PLASMA GLUTAMATE CARBOXYPEPTIDASE-RELATED"/>
    <property type="match status" value="1"/>
</dbReference>
<sequence>MTRHLLLAAAAAIALPVTASAQSMPTVPDAEVSALRDAAMQDEYAWDITEGLTTEIGPRLAGTEAEARARDWAVAKLTEMGFSNVGIETYDMPVWVRGEEHGAITTPFPQPLTLTALGNSAATPPEGIEAEVVYFASFAEMMAAPADAIEGKIVFVSHDMQPTQDGSGYGNYGAARFVGPSFASQKGAVAMVIKSIGTDNHRTPHTGGTNFAQGVEPIPAAALSVPDAEQLERVFERGQPVRMTLTLTPRQTGMHESGNVVAEVPGSDPEAGIVLIACHLDSWDLGTGAIDDGAGCGIIAAAAKHIMDAGQPRRTIRILFAGAEEVGVFGGDAYYEAHKGEKIVLVSESDFGADRVWKVTSVLPESAEPVGARVAAALAPIGVVGAQGSAHGGADVGMFARNGVAVIDLHQDGTRYFDLHHTPDDTLDKVDPEQLRQNVAAWTAMLAVVANAPEEIGPVTHAE</sequence>
<evidence type="ECO:0000256" key="5">
    <source>
        <dbReference type="ARBA" id="ARBA00014116"/>
    </source>
</evidence>
<evidence type="ECO:0000256" key="17">
    <source>
        <dbReference type="ARBA" id="ARBA00023180"/>
    </source>
</evidence>
<evidence type="ECO:0000256" key="21">
    <source>
        <dbReference type="SAM" id="SignalP"/>
    </source>
</evidence>
<dbReference type="Proteomes" id="UP000501568">
    <property type="component" value="Chromosome"/>
</dbReference>
<evidence type="ECO:0000256" key="10">
    <source>
        <dbReference type="ARBA" id="ARBA00022729"/>
    </source>
</evidence>
<evidence type="ECO:0000256" key="16">
    <source>
        <dbReference type="ARBA" id="ARBA00023145"/>
    </source>
</evidence>
<comment type="subcellular location">
    <subcellularLocation>
        <location evidence="1">Endoplasmic reticulum</location>
    </subcellularLocation>
    <subcellularLocation>
        <location evidence="3">Golgi apparatus</location>
    </subcellularLocation>
    <subcellularLocation>
        <location evidence="2">Lysosome</location>
    </subcellularLocation>
    <subcellularLocation>
        <location evidence="4">Secreted</location>
    </subcellularLocation>
</comment>
<dbReference type="InterPro" id="IPR007484">
    <property type="entry name" value="Peptidase_M28"/>
</dbReference>
<keyword evidence="8" id="KW-0645">Protease</keyword>
<gene>
    <name evidence="23" type="ORF">G5C33_09615</name>
</gene>
<organism evidence="23 24">
    <name type="scientific">Stakelama tenebrarum</name>
    <dbReference type="NCBI Taxonomy" id="2711215"/>
    <lineage>
        <taxon>Bacteria</taxon>
        <taxon>Pseudomonadati</taxon>
        <taxon>Pseudomonadota</taxon>
        <taxon>Alphaproteobacteria</taxon>
        <taxon>Sphingomonadales</taxon>
        <taxon>Sphingomonadaceae</taxon>
        <taxon>Stakelama</taxon>
    </lineage>
</organism>
<evidence type="ECO:0000256" key="12">
    <source>
        <dbReference type="ARBA" id="ARBA00022824"/>
    </source>
</evidence>
<dbReference type="KEGG" id="spzr:G5C33_09615"/>
<evidence type="ECO:0000256" key="4">
    <source>
        <dbReference type="ARBA" id="ARBA00004613"/>
    </source>
</evidence>
<keyword evidence="15" id="KW-0482">Metalloprotease</keyword>
<dbReference type="Gene3D" id="3.50.30.30">
    <property type="match status" value="1"/>
</dbReference>
<dbReference type="GO" id="GO:0046872">
    <property type="term" value="F:metal ion binding"/>
    <property type="evidence" value="ECO:0007669"/>
    <property type="project" value="UniProtKB-KW"/>
</dbReference>
<dbReference type="RefSeq" id="WP_165327013.1">
    <property type="nucleotide sequence ID" value="NZ_CP049109.1"/>
</dbReference>
<accession>A0A6G6Y535</accession>
<keyword evidence="6" id="KW-0964">Secreted</keyword>
<evidence type="ECO:0000256" key="1">
    <source>
        <dbReference type="ARBA" id="ARBA00004240"/>
    </source>
</evidence>
<feature type="signal peptide" evidence="21">
    <location>
        <begin position="1"/>
        <end position="21"/>
    </location>
</feature>
<keyword evidence="9" id="KW-0479">Metal-binding</keyword>
<evidence type="ECO:0000256" key="8">
    <source>
        <dbReference type="ARBA" id="ARBA00022670"/>
    </source>
</evidence>
<dbReference type="GO" id="GO:0005576">
    <property type="term" value="C:extracellular region"/>
    <property type="evidence" value="ECO:0007669"/>
    <property type="project" value="UniProtKB-SubCell"/>
</dbReference>
<keyword evidence="17" id="KW-0325">Glycoprotein</keyword>
<evidence type="ECO:0000256" key="15">
    <source>
        <dbReference type="ARBA" id="ARBA00023049"/>
    </source>
</evidence>
<keyword evidence="13" id="KW-0862">Zinc</keyword>
<evidence type="ECO:0000313" key="23">
    <source>
        <dbReference type="EMBL" id="QIG80009.1"/>
    </source>
</evidence>
<dbReference type="InterPro" id="IPR039866">
    <property type="entry name" value="CPQ"/>
</dbReference>
<dbReference type="Pfam" id="PF04389">
    <property type="entry name" value="Peptidase_M28"/>
    <property type="match status" value="1"/>
</dbReference>
<name>A0A6G6Y535_9SPHN</name>
<dbReference type="SUPFAM" id="SSF53187">
    <property type="entry name" value="Zn-dependent exopeptidases"/>
    <property type="match status" value="1"/>
</dbReference>
<keyword evidence="18" id="KW-0458">Lysosome</keyword>
<dbReference type="AlphaFoldDB" id="A0A6G6Y535"/>
<evidence type="ECO:0000256" key="14">
    <source>
        <dbReference type="ARBA" id="ARBA00023034"/>
    </source>
</evidence>
<keyword evidence="7" id="KW-0121">Carboxypeptidase</keyword>
<comment type="subunit">
    <text evidence="19">Homodimer. The monomeric form is inactive while the homodimer is active.</text>
</comment>
<evidence type="ECO:0000256" key="3">
    <source>
        <dbReference type="ARBA" id="ARBA00004555"/>
    </source>
</evidence>
<feature type="domain" description="Peptidase M28" evidence="22">
    <location>
        <begin position="259"/>
        <end position="442"/>
    </location>
</feature>